<reference evidence="4" key="1">
    <citation type="submission" date="2025-08" db="UniProtKB">
        <authorList>
            <consortium name="Ensembl"/>
        </authorList>
    </citation>
    <scope>IDENTIFICATION</scope>
</reference>
<dbReference type="GO" id="GO:0005886">
    <property type="term" value="C:plasma membrane"/>
    <property type="evidence" value="ECO:0007669"/>
    <property type="project" value="TreeGrafter"/>
</dbReference>
<evidence type="ECO:0000259" key="2">
    <source>
        <dbReference type="Pfam" id="PF01108"/>
    </source>
</evidence>
<organism evidence="4 5">
    <name type="scientific">Fundulus heteroclitus</name>
    <name type="common">Killifish</name>
    <name type="synonym">Mummichog</name>
    <dbReference type="NCBI Taxonomy" id="8078"/>
    <lineage>
        <taxon>Eukaryota</taxon>
        <taxon>Metazoa</taxon>
        <taxon>Chordata</taxon>
        <taxon>Craniata</taxon>
        <taxon>Vertebrata</taxon>
        <taxon>Euteleostomi</taxon>
        <taxon>Actinopterygii</taxon>
        <taxon>Neopterygii</taxon>
        <taxon>Teleostei</taxon>
        <taxon>Neoteleostei</taxon>
        <taxon>Acanthomorphata</taxon>
        <taxon>Ovalentaria</taxon>
        <taxon>Atherinomorphae</taxon>
        <taxon>Cyprinodontiformes</taxon>
        <taxon>Fundulidae</taxon>
        <taxon>Fundulus</taxon>
    </lineage>
</organism>
<dbReference type="InterPro" id="IPR015373">
    <property type="entry name" value="Interferon/interleukin_rcp_dom"/>
</dbReference>
<dbReference type="Proteomes" id="UP000265000">
    <property type="component" value="Unplaced"/>
</dbReference>
<evidence type="ECO:0000256" key="1">
    <source>
        <dbReference type="SAM" id="Phobius"/>
    </source>
</evidence>
<feature type="transmembrane region" description="Helical" evidence="1">
    <location>
        <begin position="208"/>
        <end position="233"/>
    </location>
</feature>
<dbReference type="Ensembl" id="ENSFHET00000013536.1">
    <property type="protein sequence ID" value="ENSFHEP00000001642.1"/>
    <property type="gene ID" value="ENSFHEG00000002403.1"/>
</dbReference>
<keyword evidence="1" id="KW-1133">Transmembrane helix</keyword>
<keyword evidence="5" id="KW-1185">Reference proteome</keyword>
<dbReference type="InterPro" id="IPR003961">
    <property type="entry name" value="FN3_dom"/>
</dbReference>
<dbReference type="PANTHER" id="PTHR20859">
    <property type="entry name" value="INTERFERON/INTERLEUKIN RECEPTOR"/>
    <property type="match status" value="1"/>
</dbReference>
<protein>
    <submittedName>
        <fullName evidence="4">Uncharacterized protein</fullName>
    </submittedName>
</protein>
<proteinExistence type="predicted"/>
<dbReference type="Pfam" id="PF09294">
    <property type="entry name" value="Interfer-bind"/>
    <property type="match status" value="1"/>
</dbReference>
<dbReference type="Gene3D" id="2.60.40.10">
    <property type="entry name" value="Immunoglobulins"/>
    <property type="match status" value="2"/>
</dbReference>
<reference evidence="4" key="2">
    <citation type="submission" date="2025-09" db="UniProtKB">
        <authorList>
            <consortium name="Ensembl"/>
        </authorList>
    </citation>
    <scope>IDENTIFICATION</scope>
</reference>
<dbReference type="STRING" id="8078.ENSFHEP00000001642"/>
<dbReference type="InterPro" id="IPR013783">
    <property type="entry name" value="Ig-like_fold"/>
</dbReference>
<dbReference type="InterPro" id="IPR050650">
    <property type="entry name" value="Type-II_Cytokine-TF_Rcpt"/>
</dbReference>
<dbReference type="GeneTree" id="ENSGT00390000012668"/>
<evidence type="ECO:0000313" key="4">
    <source>
        <dbReference type="Ensembl" id="ENSFHEP00000001642.1"/>
    </source>
</evidence>
<keyword evidence="1" id="KW-0812">Transmembrane</keyword>
<accession>A0A3Q2NRD7</accession>
<feature type="domain" description="Interferon/interleukin receptor" evidence="3">
    <location>
        <begin position="99"/>
        <end position="196"/>
    </location>
</feature>
<evidence type="ECO:0000259" key="3">
    <source>
        <dbReference type="Pfam" id="PF09294"/>
    </source>
</evidence>
<feature type="domain" description="Fibronectin type-III" evidence="2">
    <location>
        <begin position="14"/>
        <end position="83"/>
    </location>
</feature>
<keyword evidence="1" id="KW-0472">Membrane</keyword>
<dbReference type="SUPFAM" id="SSF49265">
    <property type="entry name" value="Fibronectin type III"/>
    <property type="match status" value="2"/>
</dbReference>
<dbReference type="Pfam" id="PF01108">
    <property type="entry name" value="Tissue_fac"/>
    <property type="match status" value="1"/>
</dbReference>
<name>A0A3Q2NRD7_FUNHE</name>
<dbReference type="AlphaFoldDB" id="A0A3Q2NRD7"/>
<dbReference type="GO" id="GO:0004896">
    <property type="term" value="F:cytokine receptor activity"/>
    <property type="evidence" value="ECO:0007669"/>
    <property type="project" value="TreeGrafter"/>
</dbReference>
<evidence type="ECO:0000313" key="5">
    <source>
        <dbReference type="Proteomes" id="UP000265000"/>
    </source>
</evidence>
<dbReference type="InterPro" id="IPR036116">
    <property type="entry name" value="FN3_sf"/>
</dbReference>
<dbReference type="PANTHER" id="PTHR20859:SF22">
    <property type="entry name" value="TISSUE FACTOR"/>
    <property type="match status" value="1"/>
</dbReference>
<sequence>CTLGSVCHIGNNLSLTSGGSVPTAQNVRWKSLDFKTILTWTVEKSEYTYTVQYFDGENGDWITAQDCIDISEVECDLTKELMPLDRFELIDIIVLEFSLMDVNESTVILNITHPLTSIIKRQKQQTLKDILQTDLKYKISYYKSGSTGKREKIFDSSTPEMSGLDPGQSYCFMVAAFIPSRPKATQHGAWSAPQCRQGDTHVLQDLSLGAWVGIIFILITVLIIFITTTVLCCRRNQRRHKSLQTSQSLVLR</sequence>